<protein>
    <recommendedName>
        <fullName evidence="4">Copper(I)-binding protein</fullName>
    </recommendedName>
</protein>
<sequence>MLYPTLRTILRRALRHTEDRVGFAILAAALGLLAMQPAFAHEYKIGKLEIEHPWARMTPAGAKVGGGYMTIENEGKEADRLVSVTAEVAGHVEIHEMSVKDGVMTMRMLPDGLEIPADGEAKLAPGGFHLMLMDLKQPLKEGESFKGTLTFAKAGKIDVSFKIEGMGGPKGSEASGHSSHDHSAPAN</sequence>
<accession>A0A1G4PGM9</accession>
<evidence type="ECO:0000256" key="1">
    <source>
        <dbReference type="SAM" id="MobiDB-lite"/>
    </source>
</evidence>
<dbReference type="RefSeq" id="WP_091435901.1">
    <property type="nucleotide sequence ID" value="NZ_FMTP01000001.1"/>
</dbReference>
<proteinExistence type="predicted"/>
<dbReference type="AlphaFoldDB" id="A0A1G4PGM9"/>
<dbReference type="Gene3D" id="2.60.40.1890">
    <property type="entry name" value="PCu(A)C copper chaperone"/>
    <property type="match status" value="1"/>
</dbReference>
<dbReference type="InterPro" id="IPR058248">
    <property type="entry name" value="Lxx211020-like"/>
</dbReference>
<gene>
    <name evidence="2" type="ORF">SAMN05660859_0541</name>
</gene>
<dbReference type="STRING" id="177413.SAMN05660859_0541"/>
<organism evidence="2 3">
    <name type="scientific">Ancylobacter rudongensis</name>
    <dbReference type="NCBI Taxonomy" id="177413"/>
    <lineage>
        <taxon>Bacteria</taxon>
        <taxon>Pseudomonadati</taxon>
        <taxon>Pseudomonadota</taxon>
        <taxon>Alphaproteobacteria</taxon>
        <taxon>Hyphomicrobiales</taxon>
        <taxon>Xanthobacteraceae</taxon>
        <taxon>Ancylobacter</taxon>
    </lineage>
</organism>
<dbReference type="PANTHER" id="PTHR36302:SF1">
    <property type="entry name" value="COPPER CHAPERONE PCU(A)C"/>
    <property type="match status" value="1"/>
</dbReference>
<feature type="region of interest" description="Disordered" evidence="1">
    <location>
        <begin position="165"/>
        <end position="187"/>
    </location>
</feature>
<dbReference type="EMBL" id="FMTP01000001">
    <property type="protein sequence ID" value="SCW31295.1"/>
    <property type="molecule type" value="Genomic_DNA"/>
</dbReference>
<dbReference type="PANTHER" id="PTHR36302">
    <property type="entry name" value="BLR7088 PROTEIN"/>
    <property type="match status" value="1"/>
</dbReference>
<reference evidence="3" key="1">
    <citation type="submission" date="2016-10" db="EMBL/GenBank/DDBJ databases">
        <authorList>
            <person name="Varghese N."/>
            <person name="Submissions S."/>
        </authorList>
    </citation>
    <scope>NUCLEOTIDE SEQUENCE [LARGE SCALE GENOMIC DNA]</scope>
    <source>
        <strain evidence="3">CGMCC 1.1761</strain>
    </source>
</reference>
<dbReference type="SUPFAM" id="SSF110087">
    <property type="entry name" value="DR1885-like metal-binding protein"/>
    <property type="match status" value="1"/>
</dbReference>
<evidence type="ECO:0000313" key="2">
    <source>
        <dbReference type="EMBL" id="SCW31295.1"/>
    </source>
</evidence>
<feature type="compositionally biased region" description="Basic and acidic residues" evidence="1">
    <location>
        <begin position="178"/>
        <end position="187"/>
    </location>
</feature>
<name>A0A1G4PGM9_9HYPH</name>
<evidence type="ECO:0008006" key="4">
    <source>
        <dbReference type="Google" id="ProtNLM"/>
    </source>
</evidence>
<dbReference type="InterPro" id="IPR007410">
    <property type="entry name" value="LpqE-like"/>
</dbReference>
<dbReference type="InterPro" id="IPR036182">
    <property type="entry name" value="PCuAC_sf"/>
</dbReference>
<evidence type="ECO:0000313" key="3">
    <source>
        <dbReference type="Proteomes" id="UP000198889"/>
    </source>
</evidence>
<dbReference type="Pfam" id="PF04314">
    <property type="entry name" value="PCuAC"/>
    <property type="match status" value="1"/>
</dbReference>
<keyword evidence="3" id="KW-1185">Reference proteome</keyword>
<dbReference type="Proteomes" id="UP000198889">
    <property type="component" value="Unassembled WGS sequence"/>
</dbReference>